<evidence type="ECO:0000313" key="2">
    <source>
        <dbReference type="Proteomes" id="UP001215598"/>
    </source>
</evidence>
<keyword evidence="2" id="KW-1185">Reference proteome</keyword>
<gene>
    <name evidence="1" type="ORF">B0H16DRAFT_1775110</name>
</gene>
<dbReference type="Proteomes" id="UP001215598">
    <property type="component" value="Unassembled WGS sequence"/>
</dbReference>
<name>A0AAD7MRU0_9AGAR</name>
<proteinExistence type="predicted"/>
<comment type="caution">
    <text evidence="1">The sequence shown here is derived from an EMBL/GenBank/DDBJ whole genome shotgun (WGS) entry which is preliminary data.</text>
</comment>
<sequence>MAGFRPLNPFVAVLFGLPSRREVRGTCRRLLGSTACETVEWPKVAALNTLQTFCTTLSAAALPLMAADRRYREGRVPLGAETMYQKYSSSLFAHSSRRSQLLTYCLYLASISRYSTCFSSGERRNMLLSLEISIFVRLQKLDLLVTLAGLDLEHFGDGFLNVESLYPPLDSPFDNLLLKFTSIKAFQASPSLKFIATTCSLYTYVPPWIYLSSHAHHLPPNSPIQLWPNIGYLESIPNHAKSRFPSILTGVHSGGKVRFGNWSEPEPNLNRTRVQRSGISGKFLGLKTLSDLRAHLGINLGLFGLEWDRVELKDPLARFWVQAMPEPNARFRFGVRAEVPRTRTEPNLAMAPQRLEGDASRAAAIGSNHNKAAGDRGPNAVMPRAMHYTYTGKLLTFLCSRFHNQRANGYWGAERGGQGREDGGLNN</sequence>
<evidence type="ECO:0000313" key="1">
    <source>
        <dbReference type="EMBL" id="KAJ7730331.1"/>
    </source>
</evidence>
<reference evidence="1" key="1">
    <citation type="submission" date="2023-03" db="EMBL/GenBank/DDBJ databases">
        <title>Massive genome expansion in bonnet fungi (Mycena s.s.) driven by repeated elements and novel gene families across ecological guilds.</title>
        <authorList>
            <consortium name="Lawrence Berkeley National Laboratory"/>
            <person name="Harder C.B."/>
            <person name="Miyauchi S."/>
            <person name="Viragh M."/>
            <person name="Kuo A."/>
            <person name="Thoen E."/>
            <person name="Andreopoulos B."/>
            <person name="Lu D."/>
            <person name="Skrede I."/>
            <person name="Drula E."/>
            <person name="Henrissat B."/>
            <person name="Morin E."/>
            <person name="Kohler A."/>
            <person name="Barry K."/>
            <person name="LaButti K."/>
            <person name="Morin E."/>
            <person name="Salamov A."/>
            <person name="Lipzen A."/>
            <person name="Mereny Z."/>
            <person name="Hegedus B."/>
            <person name="Baldrian P."/>
            <person name="Stursova M."/>
            <person name="Weitz H."/>
            <person name="Taylor A."/>
            <person name="Grigoriev I.V."/>
            <person name="Nagy L.G."/>
            <person name="Martin F."/>
            <person name="Kauserud H."/>
        </authorList>
    </citation>
    <scope>NUCLEOTIDE SEQUENCE</scope>
    <source>
        <strain evidence="1">CBHHK182m</strain>
    </source>
</reference>
<dbReference type="EMBL" id="JARKIB010000160">
    <property type="protein sequence ID" value="KAJ7730331.1"/>
    <property type="molecule type" value="Genomic_DNA"/>
</dbReference>
<protein>
    <submittedName>
        <fullName evidence="1">Uncharacterized protein</fullName>
    </submittedName>
</protein>
<dbReference type="AlphaFoldDB" id="A0AAD7MRU0"/>
<accession>A0AAD7MRU0</accession>
<organism evidence="1 2">
    <name type="scientific">Mycena metata</name>
    <dbReference type="NCBI Taxonomy" id="1033252"/>
    <lineage>
        <taxon>Eukaryota</taxon>
        <taxon>Fungi</taxon>
        <taxon>Dikarya</taxon>
        <taxon>Basidiomycota</taxon>
        <taxon>Agaricomycotina</taxon>
        <taxon>Agaricomycetes</taxon>
        <taxon>Agaricomycetidae</taxon>
        <taxon>Agaricales</taxon>
        <taxon>Marasmiineae</taxon>
        <taxon>Mycenaceae</taxon>
        <taxon>Mycena</taxon>
    </lineage>
</organism>